<accession>A0A381UZA4</accession>
<name>A0A381UZA4_9ZZZZ</name>
<evidence type="ECO:0000313" key="2">
    <source>
        <dbReference type="EMBL" id="SVA33469.1"/>
    </source>
</evidence>
<sequence>VDPDVDLAPDEQPTGPSTPGEPAQVVCDLADLVVVVGRTGGHSGRKGEAALGRTLANLFEAGLPEERLLPLCLTDAPD</sequence>
<feature type="non-terminal residue" evidence="2">
    <location>
        <position position="78"/>
    </location>
</feature>
<feature type="non-terminal residue" evidence="2">
    <location>
        <position position="1"/>
    </location>
</feature>
<protein>
    <submittedName>
        <fullName evidence="2">Uncharacterized protein</fullName>
    </submittedName>
</protein>
<reference evidence="2" key="1">
    <citation type="submission" date="2018-05" db="EMBL/GenBank/DDBJ databases">
        <authorList>
            <person name="Lanie J.A."/>
            <person name="Ng W.-L."/>
            <person name="Kazmierczak K.M."/>
            <person name="Andrzejewski T.M."/>
            <person name="Davidsen T.M."/>
            <person name="Wayne K.J."/>
            <person name="Tettelin H."/>
            <person name="Glass J.I."/>
            <person name="Rusch D."/>
            <person name="Podicherti R."/>
            <person name="Tsui H.-C.T."/>
            <person name="Winkler M.E."/>
        </authorList>
    </citation>
    <scope>NUCLEOTIDE SEQUENCE</scope>
</reference>
<dbReference type="AlphaFoldDB" id="A0A381UZA4"/>
<gene>
    <name evidence="2" type="ORF">METZ01_LOCUS86323</name>
</gene>
<feature type="region of interest" description="Disordered" evidence="1">
    <location>
        <begin position="1"/>
        <end position="24"/>
    </location>
</feature>
<evidence type="ECO:0000256" key="1">
    <source>
        <dbReference type="SAM" id="MobiDB-lite"/>
    </source>
</evidence>
<dbReference type="EMBL" id="UINC01007462">
    <property type="protein sequence ID" value="SVA33469.1"/>
    <property type="molecule type" value="Genomic_DNA"/>
</dbReference>
<organism evidence="2">
    <name type="scientific">marine metagenome</name>
    <dbReference type="NCBI Taxonomy" id="408172"/>
    <lineage>
        <taxon>unclassified sequences</taxon>
        <taxon>metagenomes</taxon>
        <taxon>ecological metagenomes</taxon>
    </lineage>
</organism>
<proteinExistence type="predicted"/>